<evidence type="ECO:0000256" key="4">
    <source>
        <dbReference type="ARBA" id="ARBA00022630"/>
    </source>
</evidence>
<dbReference type="GO" id="GO:0046872">
    <property type="term" value="F:metal ion binding"/>
    <property type="evidence" value="ECO:0007669"/>
    <property type="project" value="UniProtKB-KW"/>
</dbReference>
<keyword evidence="7" id="KW-0560">Oxidoreductase</keyword>
<dbReference type="Gene3D" id="3.20.20.70">
    <property type="entry name" value="Aldolase class I"/>
    <property type="match status" value="1"/>
</dbReference>
<keyword evidence="14" id="KW-1185">Reference proteome</keyword>
<evidence type="ECO:0000256" key="10">
    <source>
        <dbReference type="SAM" id="MobiDB-lite"/>
    </source>
</evidence>
<comment type="cofactor">
    <cofactor evidence="1">
        <name>FMN</name>
        <dbReference type="ChEBI" id="CHEBI:58210"/>
    </cofactor>
</comment>
<dbReference type="AlphaFoldDB" id="A0A261R129"/>
<evidence type="ECO:0000256" key="2">
    <source>
        <dbReference type="ARBA" id="ARBA00001966"/>
    </source>
</evidence>
<protein>
    <recommendedName>
        <fullName evidence="15">NADH:flavin oxidoreductase</fullName>
    </recommendedName>
</protein>
<name>A0A261R129_9BORD</name>
<dbReference type="CDD" id="cd02803">
    <property type="entry name" value="OYE_like_FMN_family"/>
    <property type="match status" value="1"/>
</dbReference>
<keyword evidence="4" id="KW-0285">Flavoprotein</keyword>
<organism evidence="13 14">
    <name type="scientific">Bordetella genomosp. 9</name>
    <dbReference type="NCBI Taxonomy" id="1416803"/>
    <lineage>
        <taxon>Bacteria</taxon>
        <taxon>Pseudomonadati</taxon>
        <taxon>Pseudomonadota</taxon>
        <taxon>Betaproteobacteria</taxon>
        <taxon>Burkholderiales</taxon>
        <taxon>Alcaligenaceae</taxon>
        <taxon>Bordetella</taxon>
    </lineage>
</organism>
<dbReference type="GO" id="GO:0010181">
    <property type="term" value="F:FMN binding"/>
    <property type="evidence" value="ECO:0007669"/>
    <property type="project" value="InterPro"/>
</dbReference>
<evidence type="ECO:0000256" key="8">
    <source>
        <dbReference type="ARBA" id="ARBA00023004"/>
    </source>
</evidence>
<dbReference type="PANTHER" id="PTHR42917">
    <property type="entry name" value="2,4-DIENOYL-COA REDUCTASE"/>
    <property type="match status" value="1"/>
</dbReference>
<keyword evidence="6" id="KW-0479">Metal-binding</keyword>
<evidence type="ECO:0000256" key="5">
    <source>
        <dbReference type="ARBA" id="ARBA00022643"/>
    </source>
</evidence>
<dbReference type="InterPro" id="IPR036188">
    <property type="entry name" value="FAD/NAD-bd_sf"/>
</dbReference>
<evidence type="ECO:0000259" key="11">
    <source>
        <dbReference type="Pfam" id="PF00724"/>
    </source>
</evidence>
<evidence type="ECO:0000313" key="14">
    <source>
        <dbReference type="Proteomes" id="UP000216857"/>
    </source>
</evidence>
<evidence type="ECO:0000313" key="13">
    <source>
        <dbReference type="EMBL" id="OZI18362.1"/>
    </source>
</evidence>
<dbReference type="PRINTS" id="PR00411">
    <property type="entry name" value="PNDRDTASEI"/>
</dbReference>
<gene>
    <name evidence="13" type="ORF">CAL26_11570</name>
</gene>
<dbReference type="Pfam" id="PF00724">
    <property type="entry name" value="Oxidored_FMN"/>
    <property type="match status" value="1"/>
</dbReference>
<dbReference type="Pfam" id="PF07992">
    <property type="entry name" value="Pyr_redox_2"/>
    <property type="match status" value="1"/>
</dbReference>
<dbReference type="Proteomes" id="UP000216857">
    <property type="component" value="Unassembled WGS sequence"/>
</dbReference>
<dbReference type="PANTHER" id="PTHR42917:SF2">
    <property type="entry name" value="2,4-DIENOYL-COA REDUCTASE [(2E)-ENOYL-COA-PRODUCING]"/>
    <property type="match status" value="1"/>
</dbReference>
<proteinExistence type="inferred from homology"/>
<reference evidence="13" key="1">
    <citation type="submission" date="2017-05" db="EMBL/GenBank/DDBJ databases">
        <title>Complete and WGS of Bordetella genogroups.</title>
        <authorList>
            <person name="Spilker T."/>
            <person name="Lipuma J."/>
        </authorList>
    </citation>
    <scope>NUCLEOTIDE SEQUENCE</scope>
    <source>
        <strain evidence="13">AU21707</strain>
    </source>
</reference>
<evidence type="ECO:0000256" key="1">
    <source>
        <dbReference type="ARBA" id="ARBA00001917"/>
    </source>
</evidence>
<keyword evidence="8" id="KW-0408">Iron</keyword>
<dbReference type="PRINTS" id="PR00368">
    <property type="entry name" value="FADPNR"/>
</dbReference>
<dbReference type="Gene3D" id="3.40.50.720">
    <property type="entry name" value="NAD(P)-binding Rossmann-like Domain"/>
    <property type="match status" value="1"/>
</dbReference>
<dbReference type="InterPro" id="IPR051793">
    <property type="entry name" value="NADH:flavin_oxidoreductase"/>
</dbReference>
<dbReference type="InterPro" id="IPR023753">
    <property type="entry name" value="FAD/NAD-binding_dom"/>
</dbReference>
<evidence type="ECO:0000256" key="6">
    <source>
        <dbReference type="ARBA" id="ARBA00022723"/>
    </source>
</evidence>
<dbReference type="Gene3D" id="3.50.50.60">
    <property type="entry name" value="FAD/NAD(P)-binding domain"/>
    <property type="match status" value="1"/>
</dbReference>
<keyword evidence="9" id="KW-0411">Iron-sulfur</keyword>
<sequence>MTRWSCGAIPAPDPDWRASPSGWTRTRPPNSRRRKGDSPMLLQQPGLIGGLRLKNRVVMAPMGTNYSTTDGLSTERDKQYYEERARGGVGMIMTEAMVVTEQARPHNNSLCCYHDRFIPGLASIVEAIKRHDCAVFGQLNHRGALLRRSVLNMEPVGPSPWANPNTGDTVRPLAVAEIAEIQNLFVAAARRLWLAGYDGVEIHAANGYLFQQFFSPRINHRDDAYGGSIENRMRFLLETMGRVRDALPELRLVIRLSASEFAEGGYGQDEIIALARAVQGAGADAIDLSGGSNESPQLSKFCIQPPSFPRGCLADTARPIKQAVGIPVFVAGRMVQPEDAEQVLASGAADFVSIGRALYADPHWAAKAFGQVDAPIRACIACNVCFERLTLEKDVACVQNPMMGTEFERLEYAEPQLFAPPAGPRARVLVLGAGVAGIEAARVLKGRGHEVEIWESREYPGGQMPLATASPDKHEVEPVWSYRWRTVQRMGIAVRLGVSADEQAIRDHAPDYIVVATGSRPAPPPMDVGGLAPSVQVRHAWDVLADLDALPAGARITIVGGGMVGAETADALRVRGARVTVLEIQPAIANGMARNNKFELVERLAADGVALLTRCRVLKAHGVSLDIQVADEAPRTIPAGDMLVFATGPRPNLDVLPAVEASGIPYARIGDCNAPGDFLAALRDAWMVALSVDERKTRTTTTRGRQR</sequence>
<dbReference type="GO" id="GO:0016491">
    <property type="term" value="F:oxidoreductase activity"/>
    <property type="evidence" value="ECO:0007669"/>
    <property type="project" value="UniProtKB-KW"/>
</dbReference>
<comment type="similarity">
    <text evidence="3">In the N-terminal section; belongs to the NADH:flavin oxidoreductase/NADH oxidase family.</text>
</comment>
<dbReference type="OrthoDB" id="8523426at2"/>
<evidence type="ECO:0008006" key="15">
    <source>
        <dbReference type="Google" id="ProtNLM"/>
    </source>
</evidence>
<dbReference type="EMBL" id="NEVJ01000003">
    <property type="protein sequence ID" value="OZI18362.1"/>
    <property type="molecule type" value="Genomic_DNA"/>
</dbReference>
<dbReference type="GO" id="GO:0051536">
    <property type="term" value="F:iron-sulfur cluster binding"/>
    <property type="evidence" value="ECO:0007669"/>
    <property type="project" value="UniProtKB-KW"/>
</dbReference>
<evidence type="ECO:0000256" key="7">
    <source>
        <dbReference type="ARBA" id="ARBA00023002"/>
    </source>
</evidence>
<keyword evidence="5" id="KW-0288">FMN</keyword>
<accession>A0A261R129</accession>
<dbReference type="SUPFAM" id="SSF51905">
    <property type="entry name" value="FAD/NAD(P)-binding domain"/>
    <property type="match status" value="1"/>
</dbReference>
<evidence type="ECO:0000259" key="12">
    <source>
        <dbReference type="Pfam" id="PF07992"/>
    </source>
</evidence>
<feature type="domain" description="NADH:flavin oxidoreductase/NADH oxidase N-terminal" evidence="11">
    <location>
        <begin position="44"/>
        <end position="368"/>
    </location>
</feature>
<dbReference type="InterPro" id="IPR013785">
    <property type="entry name" value="Aldolase_TIM"/>
</dbReference>
<comment type="caution">
    <text evidence="13">The sequence shown here is derived from an EMBL/GenBank/DDBJ whole genome shotgun (WGS) entry which is preliminary data.</text>
</comment>
<feature type="domain" description="FAD/NAD(P)-binding" evidence="12">
    <location>
        <begin position="427"/>
        <end position="668"/>
    </location>
</feature>
<dbReference type="SUPFAM" id="SSF51395">
    <property type="entry name" value="FMN-linked oxidoreductases"/>
    <property type="match status" value="1"/>
</dbReference>
<evidence type="ECO:0000256" key="3">
    <source>
        <dbReference type="ARBA" id="ARBA00011048"/>
    </source>
</evidence>
<evidence type="ECO:0000256" key="9">
    <source>
        <dbReference type="ARBA" id="ARBA00023014"/>
    </source>
</evidence>
<comment type="cofactor">
    <cofactor evidence="2">
        <name>[4Fe-4S] cluster</name>
        <dbReference type="ChEBI" id="CHEBI:49883"/>
    </cofactor>
</comment>
<feature type="region of interest" description="Disordered" evidence="10">
    <location>
        <begin position="1"/>
        <end position="41"/>
    </location>
</feature>
<dbReference type="InterPro" id="IPR001155">
    <property type="entry name" value="OxRdtase_FMN_N"/>
</dbReference>